<dbReference type="InterPro" id="IPR037448">
    <property type="entry name" value="Zig-8"/>
</dbReference>
<dbReference type="EnsemblMetazoa" id="XM_024230036.1">
    <property type="protein sequence ID" value="XP_024085804.1"/>
    <property type="gene ID" value="LOC106667321"/>
</dbReference>
<dbReference type="KEGG" id="clec:106667321"/>
<dbReference type="InterPro" id="IPR036179">
    <property type="entry name" value="Ig-like_dom_sf"/>
</dbReference>
<dbReference type="FunFam" id="2.60.40.10:FF:001061">
    <property type="entry name" value="Uncharacterized protein, isoform C"/>
    <property type="match status" value="1"/>
</dbReference>
<dbReference type="SMART" id="SM00409">
    <property type="entry name" value="IG"/>
    <property type="match status" value="2"/>
</dbReference>
<evidence type="ECO:0000259" key="2">
    <source>
        <dbReference type="PROSITE" id="PS50835"/>
    </source>
</evidence>
<dbReference type="InterPro" id="IPR003599">
    <property type="entry name" value="Ig_sub"/>
</dbReference>
<keyword evidence="1" id="KW-0732">Signal</keyword>
<organism evidence="3 4">
    <name type="scientific">Cimex lectularius</name>
    <name type="common">Bed bug</name>
    <name type="synonym">Acanthia lectularia</name>
    <dbReference type="NCBI Taxonomy" id="79782"/>
    <lineage>
        <taxon>Eukaryota</taxon>
        <taxon>Metazoa</taxon>
        <taxon>Ecdysozoa</taxon>
        <taxon>Arthropoda</taxon>
        <taxon>Hexapoda</taxon>
        <taxon>Insecta</taxon>
        <taxon>Pterygota</taxon>
        <taxon>Neoptera</taxon>
        <taxon>Paraneoptera</taxon>
        <taxon>Hemiptera</taxon>
        <taxon>Heteroptera</taxon>
        <taxon>Panheteroptera</taxon>
        <taxon>Cimicomorpha</taxon>
        <taxon>Cimicidae</taxon>
        <taxon>Cimex</taxon>
    </lineage>
</organism>
<evidence type="ECO:0000256" key="1">
    <source>
        <dbReference type="SAM" id="SignalP"/>
    </source>
</evidence>
<dbReference type="InterPro" id="IPR013783">
    <property type="entry name" value="Ig-like_fold"/>
</dbReference>
<sequence>MGPKRLLLLSLAFHFVVSLHGQIPNFDEENDLLLNSSSLWDILKPQNNPYLQELSGHWTFNDTIDISKYEEFDHTRFENSREMSLEDLIAKVKEHVKTKFQQQGGSLQTTMPPEDLPVFGSNLVTNSTAQLGGTAYLHCRVRNLNNRAVSWVRRRDWHILTSAMFTYTNDERFQVLHAEGSDDWTLQIKYVQKDDNGAYECQVATGKGTISHYFNLVVVVPTAYILGTGEYHIGQGSTISLVCIIENSPMPPQFIMWYHNEKMINHDAGRPEDNRVQLLTETSGEKTHSRLLITDATPAHSGNYTCRASNTEPDSVYVFVSTGPYGDNIAAIQRQDASGSKRPCVALLVALISTSSIFHWNWMLCGTPPFEGVEAVLGEL</sequence>
<dbReference type="SMART" id="SM00408">
    <property type="entry name" value="IGc2"/>
    <property type="match status" value="2"/>
</dbReference>
<proteinExistence type="predicted"/>
<dbReference type="GO" id="GO:0050808">
    <property type="term" value="P:synapse organization"/>
    <property type="evidence" value="ECO:0007669"/>
    <property type="project" value="TreeGrafter"/>
</dbReference>
<reference evidence="3" key="1">
    <citation type="submission" date="2022-01" db="UniProtKB">
        <authorList>
            <consortium name="EnsemblMetazoa"/>
        </authorList>
    </citation>
    <scope>IDENTIFICATION</scope>
</reference>
<dbReference type="InterPro" id="IPR003598">
    <property type="entry name" value="Ig_sub2"/>
</dbReference>
<dbReference type="SUPFAM" id="SSF48726">
    <property type="entry name" value="Immunoglobulin"/>
    <property type="match status" value="2"/>
</dbReference>
<feature type="signal peptide" evidence="1">
    <location>
        <begin position="1"/>
        <end position="21"/>
    </location>
</feature>
<name>A0A8I6TMY2_CIMLE</name>
<dbReference type="Proteomes" id="UP000494040">
    <property type="component" value="Unassembled WGS sequence"/>
</dbReference>
<accession>A0A8I6TMY2</accession>
<evidence type="ECO:0000313" key="3">
    <source>
        <dbReference type="EnsemblMetazoa" id="XP_024085804.1"/>
    </source>
</evidence>
<dbReference type="RefSeq" id="XP_024085804.1">
    <property type="nucleotide sequence ID" value="XM_024230036.1"/>
</dbReference>
<dbReference type="InterPro" id="IPR007110">
    <property type="entry name" value="Ig-like_dom"/>
</dbReference>
<feature type="domain" description="Ig-like" evidence="2">
    <location>
        <begin position="117"/>
        <end position="211"/>
    </location>
</feature>
<keyword evidence="4" id="KW-1185">Reference proteome</keyword>
<protein>
    <recommendedName>
        <fullName evidence="2">Ig-like domain-containing protein</fullName>
    </recommendedName>
</protein>
<dbReference type="Gene3D" id="2.60.40.10">
    <property type="entry name" value="Immunoglobulins"/>
    <property type="match status" value="2"/>
</dbReference>
<dbReference type="PROSITE" id="PS50835">
    <property type="entry name" value="IG_LIKE"/>
    <property type="match status" value="2"/>
</dbReference>
<evidence type="ECO:0000313" key="4">
    <source>
        <dbReference type="Proteomes" id="UP000494040"/>
    </source>
</evidence>
<dbReference type="PANTHER" id="PTHR23279">
    <property type="entry name" value="DEFECTIVE PROBOSCIS EXTENSION RESPONSE DPR -RELATED"/>
    <property type="match status" value="1"/>
</dbReference>
<dbReference type="AlphaFoldDB" id="A0A8I6TMY2"/>
<dbReference type="PANTHER" id="PTHR23279:SF45">
    <property type="entry name" value="DEFECTIVE PROBOSCIS EXTENSION RESPONSE 12, ISOFORM C"/>
    <property type="match status" value="1"/>
</dbReference>
<feature type="chain" id="PRO_5035211172" description="Ig-like domain-containing protein" evidence="1">
    <location>
        <begin position="22"/>
        <end position="380"/>
    </location>
</feature>
<dbReference type="InterPro" id="IPR013106">
    <property type="entry name" value="Ig_V-set"/>
</dbReference>
<dbReference type="GeneID" id="106667321"/>
<dbReference type="Pfam" id="PF13927">
    <property type="entry name" value="Ig_3"/>
    <property type="match status" value="1"/>
</dbReference>
<feature type="domain" description="Ig-like" evidence="2">
    <location>
        <begin position="221"/>
        <end position="317"/>
    </location>
</feature>
<dbReference type="GO" id="GO:0032589">
    <property type="term" value="C:neuron projection membrane"/>
    <property type="evidence" value="ECO:0007669"/>
    <property type="project" value="TreeGrafter"/>
</dbReference>
<dbReference type="CDD" id="cd00096">
    <property type="entry name" value="Ig"/>
    <property type="match status" value="1"/>
</dbReference>
<dbReference type="Pfam" id="PF07686">
    <property type="entry name" value="V-set"/>
    <property type="match status" value="1"/>
</dbReference>
<dbReference type="OrthoDB" id="10031887at2759"/>